<dbReference type="PANTHER" id="PTHR42748">
    <property type="entry name" value="NITROGEN METABOLITE REPRESSION PROTEIN NMRA FAMILY MEMBER"/>
    <property type="match status" value="1"/>
</dbReference>
<evidence type="ECO:0000256" key="1">
    <source>
        <dbReference type="ARBA" id="ARBA00006328"/>
    </source>
</evidence>
<dbReference type="EMBL" id="JARKIF010000006">
    <property type="protein sequence ID" value="KAJ7636664.1"/>
    <property type="molecule type" value="Genomic_DNA"/>
</dbReference>
<dbReference type="Gene3D" id="3.40.50.720">
    <property type="entry name" value="NAD(P)-binding Rossmann-like Domain"/>
    <property type="match status" value="1"/>
</dbReference>
<evidence type="ECO:0000256" key="2">
    <source>
        <dbReference type="ARBA" id="ARBA00022857"/>
    </source>
</evidence>
<feature type="domain" description="NmrA-like" evidence="3">
    <location>
        <begin position="3"/>
        <end position="247"/>
    </location>
</feature>
<dbReference type="Proteomes" id="UP001221142">
    <property type="component" value="Unassembled WGS sequence"/>
</dbReference>
<dbReference type="InterPro" id="IPR036291">
    <property type="entry name" value="NAD(P)-bd_dom_sf"/>
</dbReference>
<organism evidence="4 5">
    <name type="scientific">Roridomyces roridus</name>
    <dbReference type="NCBI Taxonomy" id="1738132"/>
    <lineage>
        <taxon>Eukaryota</taxon>
        <taxon>Fungi</taxon>
        <taxon>Dikarya</taxon>
        <taxon>Basidiomycota</taxon>
        <taxon>Agaricomycotina</taxon>
        <taxon>Agaricomycetes</taxon>
        <taxon>Agaricomycetidae</taxon>
        <taxon>Agaricales</taxon>
        <taxon>Marasmiineae</taxon>
        <taxon>Mycenaceae</taxon>
        <taxon>Roridomyces</taxon>
    </lineage>
</organism>
<evidence type="ECO:0000313" key="5">
    <source>
        <dbReference type="Proteomes" id="UP001221142"/>
    </source>
</evidence>
<dbReference type="InterPro" id="IPR051164">
    <property type="entry name" value="NmrA-like_oxidored"/>
</dbReference>
<evidence type="ECO:0000313" key="4">
    <source>
        <dbReference type="EMBL" id="KAJ7636664.1"/>
    </source>
</evidence>
<protein>
    <recommendedName>
        <fullName evidence="3">NmrA-like domain-containing protein</fullName>
    </recommendedName>
</protein>
<dbReference type="PANTHER" id="PTHR42748:SF7">
    <property type="entry name" value="NMRA LIKE REDOX SENSOR 1-RELATED"/>
    <property type="match status" value="1"/>
</dbReference>
<dbReference type="CDD" id="cd05251">
    <property type="entry name" value="NmrA_like_SDR_a"/>
    <property type="match status" value="1"/>
</dbReference>
<reference evidence="4" key="1">
    <citation type="submission" date="2023-03" db="EMBL/GenBank/DDBJ databases">
        <title>Massive genome expansion in bonnet fungi (Mycena s.s.) driven by repeated elements and novel gene families across ecological guilds.</title>
        <authorList>
            <consortium name="Lawrence Berkeley National Laboratory"/>
            <person name="Harder C.B."/>
            <person name="Miyauchi S."/>
            <person name="Viragh M."/>
            <person name="Kuo A."/>
            <person name="Thoen E."/>
            <person name="Andreopoulos B."/>
            <person name="Lu D."/>
            <person name="Skrede I."/>
            <person name="Drula E."/>
            <person name="Henrissat B."/>
            <person name="Morin E."/>
            <person name="Kohler A."/>
            <person name="Barry K."/>
            <person name="LaButti K."/>
            <person name="Morin E."/>
            <person name="Salamov A."/>
            <person name="Lipzen A."/>
            <person name="Mereny Z."/>
            <person name="Hegedus B."/>
            <person name="Baldrian P."/>
            <person name="Stursova M."/>
            <person name="Weitz H."/>
            <person name="Taylor A."/>
            <person name="Grigoriev I.V."/>
            <person name="Nagy L.G."/>
            <person name="Martin F."/>
            <person name="Kauserud H."/>
        </authorList>
    </citation>
    <scope>NUCLEOTIDE SEQUENCE</scope>
    <source>
        <strain evidence="4">9284</strain>
    </source>
</reference>
<keyword evidence="2" id="KW-0521">NADP</keyword>
<name>A0AAD7C1B9_9AGAR</name>
<evidence type="ECO:0000259" key="3">
    <source>
        <dbReference type="Pfam" id="PF05368"/>
    </source>
</evidence>
<dbReference type="SUPFAM" id="SSF51735">
    <property type="entry name" value="NAD(P)-binding Rossmann-fold domains"/>
    <property type="match status" value="1"/>
</dbReference>
<keyword evidence="5" id="KW-1185">Reference proteome</keyword>
<dbReference type="AlphaFoldDB" id="A0AAD7C1B9"/>
<sequence>MPVITIFTATGTQGSSVLEAVLRDGRYTPRAVTRKLDSPAAKALISRGIEVVEGNMWDRESVKRAMRGSEAVFGNTNFWDPEVFPADPQGKGEVVQGKNLVDAAKEEGVKFFIWSSLPSATKASNGVFTHAYHVDNKAIIADYLKESGVPFAVLITAWFPENLWNFNLLAKTDTGYSITVPTWGPDNIQRSTWVGHDLGNAAVALLTNYTDPSKEVLGKSFQAISFTFKYPELVKALSKAIGKEVVFISPETTGSPEYDEQFLVQTKYPLYGDTPVPNPELVALGVEFGSLEEFISTEVVKRFS</sequence>
<dbReference type="InterPro" id="IPR008030">
    <property type="entry name" value="NmrA-like"/>
</dbReference>
<dbReference type="Pfam" id="PF05368">
    <property type="entry name" value="NmrA"/>
    <property type="match status" value="1"/>
</dbReference>
<dbReference type="Gene3D" id="3.90.25.10">
    <property type="entry name" value="UDP-galactose 4-epimerase, domain 1"/>
    <property type="match status" value="1"/>
</dbReference>
<proteinExistence type="inferred from homology"/>
<accession>A0AAD7C1B9</accession>
<gene>
    <name evidence="4" type="ORF">FB45DRAFT_907054</name>
</gene>
<comment type="similarity">
    <text evidence="1">Belongs to the NmrA-type oxidoreductase family.</text>
</comment>
<comment type="caution">
    <text evidence="4">The sequence shown here is derived from an EMBL/GenBank/DDBJ whole genome shotgun (WGS) entry which is preliminary data.</text>
</comment>